<evidence type="ECO:0000256" key="2">
    <source>
        <dbReference type="ARBA" id="ARBA00022448"/>
    </source>
</evidence>
<keyword evidence="2 7" id="KW-0813">Transport</keyword>
<dbReference type="AlphaFoldDB" id="A0A7Y0Q4N0"/>
<feature type="transmembrane region" description="Helical" evidence="7">
    <location>
        <begin position="161"/>
        <end position="186"/>
    </location>
</feature>
<dbReference type="EMBL" id="JABBVZ010000050">
    <property type="protein sequence ID" value="NMP23404.1"/>
    <property type="molecule type" value="Genomic_DNA"/>
</dbReference>
<dbReference type="GO" id="GO:0005886">
    <property type="term" value="C:plasma membrane"/>
    <property type="evidence" value="ECO:0007669"/>
    <property type="project" value="UniProtKB-SubCell"/>
</dbReference>
<evidence type="ECO:0000313" key="9">
    <source>
        <dbReference type="Proteomes" id="UP000533476"/>
    </source>
</evidence>
<keyword evidence="9" id="KW-1185">Reference proteome</keyword>
<dbReference type="Proteomes" id="UP000533476">
    <property type="component" value="Unassembled WGS sequence"/>
</dbReference>
<reference evidence="8 9" key="1">
    <citation type="submission" date="2020-04" db="EMBL/GenBank/DDBJ databases">
        <authorList>
            <person name="Zhang R."/>
            <person name="Schippers A."/>
        </authorList>
    </citation>
    <scope>NUCLEOTIDE SEQUENCE [LARGE SCALE GENOMIC DNA]</scope>
    <source>
        <strain evidence="8 9">DSM 109850</strain>
    </source>
</reference>
<evidence type="ECO:0000256" key="1">
    <source>
        <dbReference type="ARBA" id="ARBA00004127"/>
    </source>
</evidence>
<evidence type="ECO:0000256" key="7">
    <source>
        <dbReference type="RuleBase" id="RU362101"/>
    </source>
</evidence>
<evidence type="ECO:0000256" key="6">
    <source>
        <dbReference type="ARBA" id="ARBA00023136"/>
    </source>
</evidence>
<keyword evidence="4 7" id="KW-0812">Transmembrane</keyword>
<feature type="transmembrane region" description="Helical" evidence="7">
    <location>
        <begin position="75"/>
        <end position="96"/>
    </location>
</feature>
<dbReference type="GO" id="GO:0015099">
    <property type="term" value="F:nickel cation transmembrane transporter activity"/>
    <property type="evidence" value="ECO:0007669"/>
    <property type="project" value="UniProtKB-UniRule"/>
</dbReference>
<comment type="similarity">
    <text evidence="7">Belongs to the NiCoT transporter (TC 2.A.52) family.</text>
</comment>
<keyword evidence="3" id="KW-0533">Nickel</keyword>
<sequence>MWATWGLLVLAAGLGLRHAMAPDHLAAVGTFVRATRAKTRQSIHHALRIGGGHALGMLVMGIVILGVAHSVPKTLVGTLSCISGLWLMLLSTWILLDLLWPGWRFGMSQLTRWREQRAPKMNSRSVTAGAWGVGLLFGIAVSPGDLAIFTLALAKVAQPMLALSLFFTFLAALLAGLSVLGLILAWRSQGLGVRVSQGLSGLSGFFGLGIGFMLVAGFLH</sequence>
<keyword evidence="5 7" id="KW-1133">Transmembrane helix</keyword>
<keyword evidence="6 7" id="KW-0472">Membrane</keyword>
<evidence type="ECO:0000256" key="4">
    <source>
        <dbReference type="ARBA" id="ARBA00022692"/>
    </source>
</evidence>
<evidence type="ECO:0000256" key="3">
    <source>
        <dbReference type="ARBA" id="ARBA00022596"/>
    </source>
</evidence>
<dbReference type="Pfam" id="PF03824">
    <property type="entry name" value="NicO"/>
    <property type="match status" value="1"/>
</dbReference>
<organism evidence="8 9">
    <name type="scientific">Sulfobacillus harzensis</name>
    <dbReference type="NCBI Taxonomy" id="2729629"/>
    <lineage>
        <taxon>Bacteria</taxon>
        <taxon>Bacillati</taxon>
        <taxon>Bacillota</taxon>
        <taxon>Clostridia</taxon>
        <taxon>Eubacteriales</taxon>
        <taxon>Clostridiales Family XVII. Incertae Sedis</taxon>
        <taxon>Sulfobacillus</taxon>
    </lineage>
</organism>
<proteinExistence type="inferred from homology"/>
<feature type="transmembrane region" description="Helical" evidence="7">
    <location>
        <begin position="130"/>
        <end position="154"/>
    </location>
</feature>
<gene>
    <name evidence="8" type="ORF">HIJ39_13745</name>
</gene>
<comment type="subcellular location">
    <subcellularLocation>
        <location evidence="7">Cell membrane</location>
        <topology evidence="7">Multi-pass membrane protein</topology>
    </subcellularLocation>
    <subcellularLocation>
        <location evidence="1">Endomembrane system</location>
        <topology evidence="1">Multi-pass membrane protein</topology>
    </subcellularLocation>
</comment>
<dbReference type="GO" id="GO:0012505">
    <property type="term" value="C:endomembrane system"/>
    <property type="evidence" value="ECO:0007669"/>
    <property type="project" value="UniProtKB-SubCell"/>
</dbReference>
<comment type="caution">
    <text evidence="8">The sequence shown here is derived from an EMBL/GenBank/DDBJ whole genome shotgun (WGS) entry which is preliminary data.</text>
</comment>
<protein>
    <recommendedName>
        <fullName evidence="7">Nickel/cobalt efflux system</fullName>
    </recommendedName>
</protein>
<dbReference type="RefSeq" id="WP_169100653.1">
    <property type="nucleotide sequence ID" value="NZ_JABBVZ010000050.1"/>
</dbReference>
<feature type="transmembrane region" description="Helical" evidence="7">
    <location>
        <begin position="50"/>
        <end position="68"/>
    </location>
</feature>
<name>A0A7Y0Q4N0_9FIRM</name>
<feature type="transmembrane region" description="Helical" evidence="7">
    <location>
        <begin position="198"/>
        <end position="219"/>
    </location>
</feature>
<evidence type="ECO:0000313" key="8">
    <source>
        <dbReference type="EMBL" id="NMP23404.1"/>
    </source>
</evidence>
<evidence type="ECO:0000256" key="5">
    <source>
        <dbReference type="ARBA" id="ARBA00022989"/>
    </source>
</evidence>
<accession>A0A7Y0Q4N0</accession>
<dbReference type="InterPro" id="IPR011541">
    <property type="entry name" value="Ni/Co_transpt_high_affinity"/>
</dbReference>